<comment type="subcellular location">
    <subcellularLocation>
        <location evidence="1">Nucleus</location>
    </subcellularLocation>
</comment>
<organism evidence="5 6">
    <name type="scientific">Rickenella mellea</name>
    <dbReference type="NCBI Taxonomy" id="50990"/>
    <lineage>
        <taxon>Eukaryota</taxon>
        <taxon>Fungi</taxon>
        <taxon>Dikarya</taxon>
        <taxon>Basidiomycota</taxon>
        <taxon>Agaricomycotina</taxon>
        <taxon>Agaricomycetes</taxon>
        <taxon>Hymenochaetales</taxon>
        <taxon>Rickenellaceae</taxon>
        <taxon>Rickenella</taxon>
    </lineage>
</organism>
<dbReference type="PANTHER" id="PTHR15321">
    <property type="entry name" value="TUMOR SUPPRESSOR P53-BINDING PROTEIN 1"/>
    <property type="match status" value="1"/>
</dbReference>
<keyword evidence="2" id="KW-0227">DNA damage</keyword>
<evidence type="ECO:0000259" key="4">
    <source>
        <dbReference type="Pfam" id="PF18115"/>
    </source>
</evidence>
<proteinExistence type="predicted"/>
<dbReference type="CDD" id="cd17745">
    <property type="entry name" value="BRCT_p53bp1_rpt1"/>
    <property type="match status" value="1"/>
</dbReference>
<evidence type="ECO:0000313" key="6">
    <source>
        <dbReference type="Proteomes" id="UP000294933"/>
    </source>
</evidence>
<dbReference type="InterPro" id="IPR047250">
    <property type="entry name" value="BRCT_p53bp1-like_rpt2"/>
</dbReference>
<evidence type="ECO:0000313" key="5">
    <source>
        <dbReference type="EMBL" id="TDL21567.1"/>
    </source>
</evidence>
<dbReference type="GO" id="GO:0045944">
    <property type="term" value="P:positive regulation of transcription by RNA polymerase II"/>
    <property type="evidence" value="ECO:0007669"/>
    <property type="project" value="TreeGrafter"/>
</dbReference>
<gene>
    <name evidence="5" type="ORF">BD410DRAFT_724157</name>
</gene>
<feature type="domain" description="DNA repair protein Crb2 Tudor" evidence="4">
    <location>
        <begin position="25"/>
        <end position="70"/>
    </location>
</feature>
<dbReference type="VEuPathDB" id="FungiDB:BD410DRAFT_724157"/>
<dbReference type="STRING" id="50990.A0A4Y7Q1P8"/>
<evidence type="ECO:0000256" key="1">
    <source>
        <dbReference type="ARBA" id="ARBA00004123"/>
    </source>
</evidence>
<keyword evidence="6" id="KW-1185">Reference proteome</keyword>
<keyword evidence="3" id="KW-0539">Nucleus</keyword>
<dbReference type="InterPro" id="IPR047249">
    <property type="entry name" value="BRCT_p53bp1-like_rpt1"/>
</dbReference>
<dbReference type="Pfam" id="PF18115">
    <property type="entry name" value="Tudor_3"/>
    <property type="match status" value="1"/>
</dbReference>
<evidence type="ECO:0000256" key="2">
    <source>
        <dbReference type="ARBA" id="ARBA00022763"/>
    </source>
</evidence>
<dbReference type="EMBL" id="ML170180">
    <property type="protein sequence ID" value="TDL21567.1"/>
    <property type="molecule type" value="Genomic_DNA"/>
</dbReference>
<dbReference type="CDD" id="cd17724">
    <property type="entry name" value="BRCT_p53bp1_rpt2"/>
    <property type="match status" value="1"/>
</dbReference>
<dbReference type="Proteomes" id="UP000294933">
    <property type="component" value="Unassembled WGS sequence"/>
</dbReference>
<dbReference type="InterPro" id="IPR047252">
    <property type="entry name" value="TP53BP1-like"/>
</dbReference>
<evidence type="ECO:0000256" key="3">
    <source>
        <dbReference type="ARBA" id="ARBA00023242"/>
    </source>
</evidence>
<dbReference type="GO" id="GO:0042393">
    <property type="term" value="F:histone binding"/>
    <property type="evidence" value="ECO:0007669"/>
    <property type="project" value="TreeGrafter"/>
</dbReference>
<dbReference type="Gene3D" id="2.30.30.140">
    <property type="match status" value="1"/>
</dbReference>
<dbReference type="OrthoDB" id="129353at2759"/>
<sequence>MTPHTGPPPSKRARTYSSFSMTGATRVFALWKSDGCYYTGTVHSAGNSASRFLVKFDDGTEDVVDVTNMRVYMLDVGDEVILPDKSKAKVVESDRWQSDGIVRVESDDGDNTTETDVNNTEIKIAGRAALGKSWKNRLLTVEDIVPAVGRKKITPSPSKISLDGGPSKPNRKILAKTGFVITLGPGNEQWAQEKDLLVRSITDTGGTVFSEWSDVFPMQGKHSNAGKRWVMSYEDVKFTQKEGIERMFLLADVFNQKPKFLFALALGIPCVSIEWLDQCMQLAKQDECRPWDAFLLPAGFSEALHARISQVVDLDWGSSLEHLTDIMSNAVPHKLLSGKNVLCLGTDLLPLAPKKVRFHTDNDKSAEASRMVPRIIFAMGAARVEAVAEARFASEKNLAKFDYVVVKEGPPKVPVGTGATVVDVSWIKDCLISARLLPLPEWSR</sequence>
<protein>
    <recommendedName>
        <fullName evidence="4">DNA repair protein Crb2 Tudor domain-containing protein</fullName>
    </recommendedName>
</protein>
<dbReference type="InterPro" id="IPR041297">
    <property type="entry name" value="Crb2_Tudor"/>
</dbReference>
<dbReference type="GO" id="GO:0000077">
    <property type="term" value="P:DNA damage checkpoint signaling"/>
    <property type="evidence" value="ECO:0007669"/>
    <property type="project" value="TreeGrafter"/>
</dbReference>
<dbReference type="InterPro" id="IPR036420">
    <property type="entry name" value="BRCT_dom_sf"/>
</dbReference>
<reference evidence="5 6" key="1">
    <citation type="submission" date="2018-06" db="EMBL/GenBank/DDBJ databases">
        <title>A transcriptomic atlas of mushroom development highlights an independent origin of complex multicellularity.</title>
        <authorList>
            <consortium name="DOE Joint Genome Institute"/>
            <person name="Krizsan K."/>
            <person name="Almasi E."/>
            <person name="Merenyi Z."/>
            <person name="Sahu N."/>
            <person name="Viragh M."/>
            <person name="Koszo T."/>
            <person name="Mondo S."/>
            <person name="Kiss B."/>
            <person name="Balint B."/>
            <person name="Kues U."/>
            <person name="Barry K."/>
            <person name="Hegedus J.C."/>
            <person name="Henrissat B."/>
            <person name="Johnson J."/>
            <person name="Lipzen A."/>
            <person name="Ohm R."/>
            <person name="Nagy I."/>
            <person name="Pangilinan J."/>
            <person name="Yan J."/>
            <person name="Xiong Y."/>
            <person name="Grigoriev I.V."/>
            <person name="Hibbett D.S."/>
            <person name="Nagy L.G."/>
        </authorList>
    </citation>
    <scope>NUCLEOTIDE SEQUENCE [LARGE SCALE GENOMIC DNA]</scope>
    <source>
        <strain evidence="5 6">SZMC22713</strain>
    </source>
</reference>
<dbReference type="AlphaFoldDB" id="A0A4Y7Q1P8"/>
<name>A0A4Y7Q1P8_9AGAM</name>
<dbReference type="SUPFAM" id="SSF52113">
    <property type="entry name" value="BRCT domain"/>
    <property type="match status" value="1"/>
</dbReference>
<dbReference type="GO" id="GO:0005634">
    <property type="term" value="C:nucleus"/>
    <property type="evidence" value="ECO:0007669"/>
    <property type="project" value="UniProtKB-SubCell"/>
</dbReference>
<dbReference type="Gene3D" id="3.40.50.10190">
    <property type="entry name" value="BRCT domain"/>
    <property type="match status" value="1"/>
</dbReference>
<dbReference type="PANTHER" id="PTHR15321:SF3">
    <property type="entry name" value="TP53-BINDING PROTEIN 1"/>
    <property type="match status" value="1"/>
</dbReference>
<accession>A0A4Y7Q1P8</accession>
<dbReference type="SUPFAM" id="SSF63748">
    <property type="entry name" value="Tudor/PWWP/MBT"/>
    <property type="match status" value="1"/>
</dbReference>